<sequence>MSSLLIIGAGGHGRCCLDIALSMNQFDKIAFLDDKETETINSIKVLGTAQELEKYYPVYDSIVVAIGNNKVRKQMMEKAKEIGYNLVNLKHPSAIISHFANIGYGNVIFPNAVIEANSYIGYGNVICANTVINHDATIKDYCLIYSNTTIRPESIVNSLTRIESNCCIGFGTILPEGSYIGEGSSVNKNV</sequence>
<evidence type="ECO:0000256" key="2">
    <source>
        <dbReference type="PIRSR" id="PIRSR620019-2"/>
    </source>
</evidence>
<dbReference type="SUPFAM" id="SSF51161">
    <property type="entry name" value="Trimeric LpxA-like enzymes"/>
    <property type="match status" value="1"/>
</dbReference>
<dbReference type="PANTHER" id="PTHR43300:SF7">
    <property type="entry name" value="UDP-N-ACETYLBACILLOSAMINE N-ACETYLTRANSFERASE"/>
    <property type="match status" value="1"/>
</dbReference>
<feature type="domain" description="PglD N-terminal" evidence="3">
    <location>
        <begin position="4"/>
        <end position="78"/>
    </location>
</feature>
<dbReference type="InterPro" id="IPR041561">
    <property type="entry name" value="PglD_N"/>
</dbReference>
<dbReference type="EMBL" id="AP019695">
    <property type="protein sequence ID" value="BBK23530.1"/>
    <property type="molecule type" value="Genomic_DNA"/>
</dbReference>
<proteinExistence type="predicted"/>
<feature type="active site" description="Proton acceptor" evidence="1">
    <location>
        <position position="134"/>
    </location>
</feature>
<evidence type="ECO:0000313" key="4">
    <source>
        <dbReference type="EMBL" id="BBK23530.1"/>
    </source>
</evidence>
<dbReference type="Proteomes" id="UP000464754">
    <property type="component" value="Chromosome"/>
</dbReference>
<dbReference type="CDD" id="cd03360">
    <property type="entry name" value="LbH_AT_putative"/>
    <property type="match status" value="1"/>
</dbReference>
<keyword evidence="5" id="KW-1185">Reference proteome</keyword>
<dbReference type="InterPro" id="IPR011004">
    <property type="entry name" value="Trimer_LpxA-like_sf"/>
</dbReference>
<accession>A0A6N4TKG9</accession>
<dbReference type="InterPro" id="IPR050179">
    <property type="entry name" value="Trans_hexapeptide_repeat"/>
</dbReference>
<dbReference type="PANTHER" id="PTHR43300">
    <property type="entry name" value="ACETYLTRANSFERASE"/>
    <property type="match status" value="1"/>
</dbReference>
<reference evidence="5" key="1">
    <citation type="submission" date="2019-05" db="EMBL/GenBank/DDBJ databases">
        <title>Complete genome sequencing of Absiella argi strain JCM 30884.</title>
        <authorList>
            <person name="Sakamoto M."/>
            <person name="Murakami T."/>
            <person name="Mori H."/>
        </authorList>
    </citation>
    <scope>NUCLEOTIDE SEQUENCE [LARGE SCALE GENOMIC DNA]</scope>
    <source>
        <strain evidence="5">JCM 30884</strain>
    </source>
</reference>
<dbReference type="Gene3D" id="2.160.10.10">
    <property type="entry name" value="Hexapeptide repeat proteins"/>
    <property type="match status" value="1"/>
</dbReference>
<dbReference type="AlphaFoldDB" id="A0A6N4TKG9"/>
<dbReference type="Gene3D" id="3.40.50.20">
    <property type="match status" value="1"/>
</dbReference>
<dbReference type="Pfam" id="PF17836">
    <property type="entry name" value="PglD_N"/>
    <property type="match status" value="1"/>
</dbReference>
<organism evidence="4 5">
    <name type="scientific">Amedibacterium intestinale</name>
    <dbReference type="NCBI Taxonomy" id="2583452"/>
    <lineage>
        <taxon>Bacteria</taxon>
        <taxon>Bacillati</taxon>
        <taxon>Bacillota</taxon>
        <taxon>Erysipelotrichia</taxon>
        <taxon>Erysipelotrichales</taxon>
        <taxon>Erysipelotrichaceae</taxon>
        <taxon>Amedibacterium</taxon>
    </lineage>
</organism>
<feature type="binding site" evidence="2">
    <location>
        <position position="67"/>
    </location>
    <ligand>
        <name>substrate</name>
    </ligand>
</feature>
<protein>
    <recommendedName>
        <fullName evidence="3">PglD N-terminal domain-containing protein</fullName>
    </recommendedName>
</protein>
<name>A0A6N4TKG9_9FIRM</name>
<evidence type="ECO:0000256" key="1">
    <source>
        <dbReference type="PIRSR" id="PIRSR620019-1"/>
    </source>
</evidence>
<gene>
    <name evidence="4" type="ORF">Aargi30884_24330</name>
</gene>
<feature type="site" description="Increases basicity of active site His" evidence="1">
    <location>
        <position position="135"/>
    </location>
</feature>
<evidence type="ECO:0000259" key="3">
    <source>
        <dbReference type="Pfam" id="PF17836"/>
    </source>
</evidence>
<evidence type="ECO:0000313" key="5">
    <source>
        <dbReference type="Proteomes" id="UP000464754"/>
    </source>
</evidence>
<dbReference type="InterPro" id="IPR020019">
    <property type="entry name" value="AcTrfase_PglD-like"/>
</dbReference>
<dbReference type="RefSeq" id="WP_163052345.1">
    <property type="nucleotide sequence ID" value="NZ_AP019695.1"/>
</dbReference>
<dbReference type="KEGG" id="aarg:Aargi30884_24330"/>